<reference evidence="2" key="1">
    <citation type="journal article" date="2015" name="Proc. Natl. Acad. Sci. U.S.A.">
        <title>Networks of energetic and metabolic interactions define dynamics in microbial communities.</title>
        <authorList>
            <person name="Embree M."/>
            <person name="Liu J.K."/>
            <person name="Al-Bassam M.M."/>
            <person name="Zengler K."/>
        </authorList>
    </citation>
    <scope>NUCLEOTIDE SEQUENCE</scope>
</reference>
<feature type="compositionally biased region" description="Low complexity" evidence="1">
    <location>
        <begin position="355"/>
        <end position="386"/>
    </location>
</feature>
<feature type="compositionally biased region" description="Basic and acidic residues" evidence="1">
    <location>
        <begin position="49"/>
        <end position="65"/>
    </location>
</feature>
<evidence type="ECO:0000313" key="2">
    <source>
        <dbReference type="EMBL" id="KUG20736.1"/>
    </source>
</evidence>
<feature type="region of interest" description="Disordered" evidence="1">
    <location>
        <begin position="46"/>
        <end position="65"/>
    </location>
</feature>
<protein>
    <submittedName>
        <fullName evidence="2">Uncharacterized protein</fullName>
    </submittedName>
</protein>
<feature type="region of interest" description="Disordered" evidence="1">
    <location>
        <begin position="347"/>
        <end position="393"/>
    </location>
</feature>
<dbReference type="AlphaFoldDB" id="A0A0W8FIM1"/>
<evidence type="ECO:0000256" key="1">
    <source>
        <dbReference type="SAM" id="MobiDB-lite"/>
    </source>
</evidence>
<accession>A0A0W8FIM1</accession>
<name>A0A0W8FIM1_9ZZZZ</name>
<sequence>MRALPPGRRQWRGGRLRGGRRWRCHAVGDDAAAVRTRAGRCTVLEDAGDPGRKDTRVLQHASRSERPQAGEMFVEIGRPVFACKPVNRHGVAGLKPTGKTAQPCFFAGEKIVAVHGEPEELLAACTDVGDVAAHALTARDGAHAGWPVACPLERRRGIAAPPGTGAAIGRPRRDLIGLVLVPALARLYPEVSWRAYAALLHHVSQFVHQQRSSFRHIRRKSAGVKDDVAADRIRQRVDRPRRFRRLCIRVHPHPGKVVAEPGLHIGAGGRVERPPRGAQHFMHDRRRHLLRGPQSRTLQGRHLLRTIAYPLQDSAGLFCLSSSHLSHLPIPPYTACAIRVPRLQGSFPPSSRIVPPGTRGRAPPGARSAESPPAASIRASSPSTAACRSGRSL</sequence>
<gene>
    <name evidence="2" type="ORF">ASZ90_009536</name>
</gene>
<proteinExistence type="predicted"/>
<organism evidence="2">
    <name type="scientific">hydrocarbon metagenome</name>
    <dbReference type="NCBI Taxonomy" id="938273"/>
    <lineage>
        <taxon>unclassified sequences</taxon>
        <taxon>metagenomes</taxon>
        <taxon>ecological metagenomes</taxon>
    </lineage>
</organism>
<comment type="caution">
    <text evidence="2">The sequence shown here is derived from an EMBL/GenBank/DDBJ whole genome shotgun (WGS) entry which is preliminary data.</text>
</comment>
<dbReference type="EMBL" id="LNQE01001148">
    <property type="protein sequence ID" value="KUG20736.1"/>
    <property type="molecule type" value="Genomic_DNA"/>
</dbReference>